<name>A0A1G6RLF0_9ACTN</name>
<feature type="compositionally biased region" description="Basic and acidic residues" evidence="1">
    <location>
        <begin position="79"/>
        <end position="88"/>
    </location>
</feature>
<organism evidence="3 4">
    <name type="scientific">Nocardioides lianchengensis</name>
    <dbReference type="NCBI Taxonomy" id="1045774"/>
    <lineage>
        <taxon>Bacteria</taxon>
        <taxon>Bacillati</taxon>
        <taxon>Actinomycetota</taxon>
        <taxon>Actinomycetes</taxon>
        <taxon>Propionibacteriales</taxon>
        <taxon>Nocardioidaceae</taxon>
        <taxon>Nocardioides</taxon>
    </lineage>
</organism>
<reference evidence="4" key="1">
    <citation type="submission" date="2016-10" db="EMBL/GenBank/DDBJ databases">
        <authorList>
            <person name="Varghese N."/>
            <person name="Submissions S."/>
        </authorList>
    </citation>
    <scope>NUCLEOTIDE SEQUENCE [LARGE SCALE GENOMIC DNA]</scope>
    <source>
        <strain evidence="4">CGMCC 4.6858</strain>
    </source>
</reference>
<keyword evidence="2" id="KW-0812">Transmembrane</keyword>
<feature type="transmembrane region" description="Helical" evidence="2">
    <location>
        <begin position="43"/>
        <end position="65"/>
    </location>
</feature>
<accession>A0A1G6RLF0</accession>
<gene>
    <name evidence="3" type="ORF">SAMN05421872_105321</name>
</gene>
<keyword evidence="2" id="KW-0472">Membrane</keyword>
<dbReference type="STRING" id="1045774.SAMN05421872_105321"/>
<keyword evidence="4" id="KW-1185">Reference proteome</keyword>
<feature type="region of interest" description="Disordered" evidence="1">
    <location>
        <begin position="64"/>
        <end position="100"/>
    </location>
</feature>
<dbReference type="OrthoDB" id="3781609at2"/>
<proteinExistence type="predicted"/>
<evidence type="ECO:0000313" key="4">
    <source>
        <dbReference type="Proteomes" id="UP000199034"/>
    </source>
</evidence>
<keyword evidence="2" id="KW-1133">Transmembrane helix</keyword>
<dbReference type="Proteomes" id="UP000199034">
    <property type="component" value="Unassembled WGS sequence"/>
</dbReference>
<evidence type="ECO:0000256" key="1">
    <source>
        <dbReference type="SAM" id="MobiDB-lite"/>
    </source>
</evidence>
<dbReference type="AlphaFoldDB" id="A0A1G6RLF0"/>
<protein>
    <submittedName>
        <fullName evidence="3">Uncharacterized protein</fullName>
    </submittedName>
</protein>
<sequence length="211" mass="22019">MNDLDPDRLGTALHDRLRDERPDLERLVADATRSGTRIRRRRATVAALATCAGVAAVAIAGSQLAGSSGTTNGGPGFAERPRTAEPTDRTFTGTGESGSGLDELARLASEQAELREAARDLAPFDVTVPGWTCDEPADEKFGCTRGTESLHLVWRPAASRPKYLGPDGSGPGTYVSDVHGGIFVTVEPGAGTSAEAAAEVGATLAWTDERS</sequence>
<evidence type="ECO:0000256" key="2">
    <source>
        <dbReference type="SAM" id="Phobius"/>
    </source>
</evidence>
<dbReference type="RefSeq" id="WP_090855438.1">
    <property type="nucleotide sequence ID" value="NZ_FMZM01000005.1"/>
</dbReference>
<evidence type="ECO:0000313" key="3">
    <source>
        <dbReference type="EMBL" id="SDD05251.1"/>
    </source>
</evidence>
<dbReference type="EMBL" id="FMZM01000005">
    <property type="protein sequence ID" value="SDD05251.1"/>
    <property type="molecule type" value="Genomic_DNA"/>
</dbReference>